<dbReference type="PROSITE" id="PS00651">
    <property type="entry name" value="RIBOSOMAL_L9"/>
    <property type="match status" value="1"/>
</dbReference>
<feature type="domain" description="Ribosomal protein L9" evidence="8">
    <location>
        <begin position="14"/>
        <end position="41"/>
    </location>
</feature>
<dbReference type="Gene3D" id="3.10.430.100">
    <property type="entry name" value="Ribosomal protein L9, C-terminal domain"/>
    <property type="match status" value="1"/>
</dbReference>
<comment type="caution">
    <text evidence="9">The sequence shown here is derived from an EMBL/GenBank/DDBJ whole genome shotgun (WGS) entry which is preliminary data.</text>
</comment>
<keyword evidence="5 7" id="KW-0687">Ribonucleoprotein</keyword>
<evidence type="ECO:0000256" key="5">
    <source>
        <dbReference type="ARBA" id="ARBA00023274"/>
    </source>
</evidence>
<name>A0ABU4VIT0_9ACTN</name>
<proteinExistence type="inferred from homology"/>
<dbReference type="PANTHER" id="PTHR21368">
    <property type="entry name" value="50S RIBOSOMAL PROTEIN L9"/>
    <property type="match status" value="1"/>
</dbReference>
<dbReference type="InterPro" id="IPR020070">
    <property type="entry name" value="Ribosomal_bL9_N"/>
</dbReference>
<dbReference type="SUPFAM" id="SSF55658">
    <property type="entry name" value="L9 N-domain-like"/>
    <property type="match status" value="1"/>
</dbReference>
<evidence type="ECO:0000256" key="6">
    <source>
        <dbReference type="ARBA" id="ARBA00035292"/>
    </source>
</evidence>
<keyword evidence="10" id="KW-1185">Reference proteome</keyword>
<dbReference type="SUPFAM" id="SSF55653">
    <property type="entry name" value="Ribosomal protein L9 C-domain"/>
    <property type="match status" value="1"/>
</dbReference>
<protein>
    <recommendedName>
        <fullName evidence="6 7">Large ribosomal subunit protein bL9</fullName>
    </recommendedName>
</protein>
<evidence type="ECO:0000256" key="4">
    <source>
        <dbReference type="ARBA" id="ARBA00022980"/>
    </source>
</evidence>
<keyword evidence="4 7" id="KW-0689">Ribosomal protein</keyword>
<dbReference type="InterPro" id="IPR000244">
    <property type="entry name" value="Ribosomal_bL9"/>
</dbReference>
<comment type="similarity">
    <text evidence="1 7">Belongs to the bacterial ribosomal protein bL9 family.</text>
</comment>
<dbReference type="InterPro" id="IPR036935">
    <property type="entry name" value="Ribosomal_bL9_N_sf"/>
</dbReference>
<comment type="function">
    <text evidence="7">Binds to the 23S rRNA.</text>
</comment>
<keyword evidence="3 7" id="KW-0694">RNA-binding</keyword>
<evidence type="ECO:0000313" key="10">
    <source>
        <dbReference type="Proteomes" id="UP001277761"/>
    </source>
</evidence>
<dbReference type="GO" id="GO:0005840">
    <property type="term" value="C:ribosome"/>
    <property type="evidence" value="ECO:0007669"/>
    <property type="project" value="UniProtKB-KW"/>
</dbReference>
<dbReference type="HAMAP" id="MF_00503">
    <property type="entry name" value="Ribosomal_bL9"/>
    <property type="match status" value="1"/>
</dbReference>
<evidence type="ECO:0000313" key="9">
    <source>
        <dbReference type="EMBL" id="MDX8151735.1"/>
    </source>
</evidence>
<sequence length="150" mass="16209">MPEAILLQDVPQLGAKGAVVEVSKGYLRNYLLPRQLAAPATKTAIEHAARVAEAQARQRAEAIGQARELADQLTNTVLTITHQTGEDGRLFGSVTAQDIADAIQEARGVEVDRRRVRLAEPIRATGTYVVDVELAEGVIANVKTMVVTER</sequence>
<organism evidence="9 10">
    <name type="scientific">Patulibacter brassicae</name>
    <dbReference type="NCBI Taxonomy" id="1705717"/>
    <lineage>
        <taxon>Bacteria</taxon>
        <taxon>Bacillati</taxon>
        <taxon>Actinomycetota</taxon>
        <taxon>Thermoleophilia</taxon>
        <taxon>Solirubrobacterales</taxon>
        <taxon>Patulibacteraceae</taxon>
        <taxon>Patulibacter</taxon>
    </lineage>
</organism>
<dbReference type="Pfam" id="PF01281">
    <property type="entry name" value="Ribosomal_L9_N"/>
    <property type="match status" value="1"/>
</dbReference>
<dbReference type="RefSeq" id="WP_319953889.1">
    <property type="nucleotide sequence ID" value="NZ_JAXAVX010000003.1"/>
</dbReference>
<gene>
    <name evidence="7 9" type="primary">rplI</name>
    <name evidence="9" type="ORF">SK069_09035</name>
</gene>
<dbReference type="InterPro" id="IPR020594">
    <property type="entry name" value="Ribosomal_bL9_bac/chp"/>
</dbReference>
<dbReference type="InterPro" id="IPR009027">
    <property type="entry name" value="Ribosomal_bL9/RNase_H1_N"/>
</dbReference>
<dbReference type="NCBIfam" id="TIGR00158">
    <property type="entry name" value="L9"/>
    <property type="match status" value="1"/>
</dbReference>
<keyword evidence="2 7" id="KW-0699">rRNA-binding</keyword>
<dbReference type="EMBL" id="JAXAVX010000003">
    <property type="protein sequence ID" value="MDX8151735.1"/>
    <property type="molecule type" value="Genomic_DNA"/>
</dbReference>
<reference evidence="9 10" key="1">
    <citation type="submission" date="2023-11" db="EMBL/GenBank/DDBJ databases">
        <authorList>
            <person name="Xu M."/>
            <person name="Jiang T."/>
        </authorList>
    </citation>
    <scope>NUCLEOTIDE SEQUENCE [LARGE SCALE GENOMIC DNA]</scope>
    <source>
        <strain evidence="9 10">SD</strain>
    </source>
</reference>
<dbReference type="Pfam" id="PF03948">
    <property type="entry name" value="Ribosomal_L9_C"/>
    <property type="match status" value="1"/>
</dbReference>
<dbReference type="Proteomes" id="UP001277761">
    <property type="component" value="Unassembled WGS sequence"/>
</dbReference>
<evidence type="ECO:0000256" key="7">
    <source>
        <dbReference type="HAMAP-Rule" id="MF_00503"/>
    </source>
</evidence>
<evidence type="ECO:0000256" key="3">
    <source>
        <dbReference type="ARBA" id="ARBA00022884"/>
    </source>
</evidence>
<dbReference type="InterPro" id="IPR020069">
    <property type="entry name" value="Ribosomal_bL9_C"/>
</dbReference>
<dbReference type="InterPro" id="IPR036791">
    <property type="entry name" value="Ribosomal_bL9_C_sf"/>
</dbReference>
<evidence type="ECO:0000256" key="2">
    <source>
        <dbReference type="ARBA" id="ARBA00022730"/>
    </source>
</evidence>
<evidence type="ECO:0000259" key="8">
    <source>
        <dbReference type="PROSITE" id="PS00651"/>
    </source>
</evidence>
<dbReference type="Gene3D" id="3.40.5.10">
    <property type="entry name" value="Ribosomal protein L9, N-terminal domain"/>
    <property type="match status" value="1"/>
</dbReference>
<evidence type="ECO:0000256" key="1">
    <source>
        <dbReference type="ARBA" id="ARBA00010605"/>
    </source>
</evidence>
<accession>A0ABU4VIT0</accession>